<organism evidence="1 2">
    <name type="scientific">Pelomonas aquatica</name>
    <dbReference type="NCBI Taxonomy" id="431058"/>
    <lineage>
        <taxon>Bacteria</taxon>
        <taxon>Pseudomonadati</taxon>
        <taxon>Pseudomonadota</taxon>
        <taxon>Betaproteobacteria</taxon>
        <taxon>Burkholderiales</taxon>
        <taxon>Sphaerotilaceae</taxon>
        <taxon>Roseateles</taxon>
    </lineage>
</organism>
<dbReference type="RefSeq" id="WP_310347415.1">
    <property type="nucleotide sequence ID" value="NZ_JAVDXQ010000005.1"/>
</dbReference>
<sequence>MADTPTDTDLDGPLSPDDIGDESFKLALNALLAAHQSQLEDDLKQAKDPERLKAELLKVLPDCEQEFAFADRLFEGFMKEDVAVRLLPEQALQLLGPRENWRWCLLHLRCCLIFGWLVCRRPRNFRAFNYLLYRYWRCVREVIGQPVATPPRADEVKDFNTLVHLAAAAYRPYLTDQLATVDFPSGIPDEVLNGQIDCFDGEAGAAEVFERLLTPETAQALLGEKAFAAHSRLPWFWFCRCWCLCAMRLGCCLAGAKNSLDIARCLAWYRRCLRQCFRPLTCALTGPNACTDEEIQAALGALVVPVTGTAAGAGFSHYVLEWSLNGITWHASDFRYPPIPPGAGVQGNSPVFGGLLALFDTSLLNPGLYFLRLTVSSVTGAVCVATHTFELSKKDVRILGVDGYSAMDTSWVDPGARFIETVPALCARPASTSEVSFGGCLSVQGGAFVGGCEQRTVKRYTLDYKPGFETDCSSGGWVNFWSVDYSTPVQNRFINRRTDFSTLTSVWAADCMVAPPPLPLCGPPPFRSVPDALLIASCWQSKVSTCGLSGLFTLRLLVEATDGSSYCDTQRVWIDNKTPCAMIRIDAVPKCADLFISQFATPPDCSVPWTLPVSGIAYDELIDPMQPFARPNDNFDHYVVTLTKQGGGTLQLPVMGPGGACFYGTQRVGNPGADCTPCVPHGLPASATIGTLALFDLRALDAVCSSQVPYPVPANFTLRRQECCVYQFDLWVYDRTITSSGVHWAHDSWPIKICNDLPCPPGGDETTCARLPGQ</sequence>
<gene>
    <name evidence="1" type="ORF">J2X16_003770</name>
</gene>
<evidence type="ECO:0000313" key="1">
    <source>
        <dbReference type="EMBL" id="MDR7298407.1"/>
    </source>
</evidence>
<reference evidence="1 2" key="1">
    <citation type="submission" date="2023-07" db="EMBL/GenBank/DDBJ databases">
        <title>Sorghum-associated microbial communities from plants grown in Nebraska, USA.</title>
        <authorList>
            <person name="Schachtman D."/>
        </authorList>
    </citation>
    <scope>NUCLEOTIDE SEQUENCE [LARGE SCALE GENOMIC DNA]</scope>
    <source>
        <strain evidence="1 2">BE310</strain>
    </source>
</reference>
<name>A0ABU1ZCR7_9BURK</name>
<accession>A0ABU1ZCR7</accession>
<protein>
    <submittedName>
        <fullName evidence="1">Uncharacterized protein</fullName>
    </submittedName>
</protein>
<dbReference type="Proteomes" id="UP001180536">
    <property type="component" value="Unassembled WGS sequence"/>
</dbReference>
<proteinExistence type="predicted"/>
<dbReference type="EMBL" id="JAVDXQ010000005">
    <property type="protein sequence ID" value="MDR7298407.1"/>
    <property type="molecule type" value="Genomic_DNA"/>
</dbReference>
<evidence type="ECO:0000313" key="2">
    <source>
        <dbReference type="Proteomes" id="UP001180536"/>
    </source>
</evidence>
<keyword evidence="2" id="KW-1185">Reference proteome</keyword>
<comment type="caution">
    <text evidence="1">The sequence shown here is derived from an EMBL/GenBank/DDBJ whole genome shotgun (WGS) entry which is preliminary data.</text>
</comment>